<evidence type="ECO:0000256" key="4">
    <source>
        <dbReference type="ARBA" id="ARBA00022597"/>
    </source>
</evidence>
<dbReference type="GO" id="GO:0005524">
    <property type="term" value="F:ATP binding"/>
    <property type="evidence" value="ECO:0007669"/>
    <property type="project" value="UniProtKB-KW"/>
</dbReference>
<dbReference type="CDD" id="cd03215">
    <property type="entry name" value="ABC_Carb_Monos_II"/>
    <property type="match status" value="1"/>
</dbReference>
<keyword evidence="5" id="KW-0677">Repeat</keyword>
<dbReference type="CDD" id="cd03216">
    <property type="entry name" value="ABC_Carb_Monos_I"/>
    <property type="match status" value="1"/>
</dbReference>
<feature type="domain" description="ABC transporter" evidence="10">
    <location>
        <begin position="9"/>
        <end position="245"/>
    </location>
</feature>
<evidence type="ECO:0000256" key="7">
    <source>
        <dbReference type="ARBA" id="ARBA00022840"/>
    </source>
</evidence>
<dbReference type="InterPro" id="IPR003593">
    <property type="entry name" value="AAA+_ATPase"/>
</dbReference>
<dbReference type="EMBL" id="DVJS01000010">
    <property type="protein sequence ID" value="HIS96395.1"/>
    <property type="molecule type" value="Genomic_DNA"/>
</dbReference>
<dbReference type="FunFam" id="3.40.50.300:FF:000127">
    <property type="entry name" value="Ribose import ATP-binding protein RbsA"/>
    <property type="match status" value="1"/>
</dbReference>
<dbReference type="InterPro" id="IPR027417">
    <property type="entry name" value="P-loop_NTPase"/>
</dbReference>
<protein>
    <submittedName>
        <fullName evidence="11">Sugar ABC transporter ATP-binding protein</fullName>
    </submittedName>
</protein>
<dbReference type="InterPro" id="IPR050107">
    <property type="entry name" value="ABC_carbohydrate_import_ATPase"/>
</dbReference>
<keyword evidence="6" id="KW-0547">Nucleotide-binding</keyword>
<dbReference type="SMART" id="SM00382">
    <property type="entry name" value="AAA"/>
    <property type="match status" value="2"/>
</dbReference>
<sequence>MFDDPNVVLHCEQIEKIYPGTKALDHVSFDVLRGKVNVLIGENGAGKSTLMKIIAGIEQPSGGKLYMEGQEVSFKDTSAARAKGIGIIHQELSLFPNLTIAQNIYMNHEKKKGPFVDNAAHIEGTQKVLKRLQHQMPPNTQVGDLRVGQQQMVEIARNLVEEDLKILIMDEPTSSLSNQEVKVLFGIMRELTEAGISIVYISHRLEEIMEIGDHVTILRDGHYVADADVKDIQLSWIVTNMVGENKSYTRTPRSIDLDKQPVELRVDKLSLPKKGGGWLLHDVSFEVKRGEIFGIYGLLGAGRSELMECIMGLRPEHTGEIYLEGKKLRIGQTAEQIKRGLAIVPEDRQGSGLIQTLDIEKNTSLSNLKKYAKRLFLSQKAEEEDVDKVIDEIHIKVADKKLPILSLSGGNQQKVVIGKGLLTGPKILLMDEPSRGIDIGAKTEVFDIIHQFADQGLTILVVSSELKEIMNIADRIMVLSNGVKTAEFTAGEGLTEDDLVLASYAGHHTDADADAEATA</sequence>
<accession>A0A9D1G2N6</accession>
<evidence type="ECO:0000256" key="9">
    <source>
        <dbReference type="ARBA" id="ARBA00023136"/>
    </source>
</evidence>
<dbReference type="InterPro" id="IPR003439">
    <property type="entry name" value="ABC_transporter-like_ATP-bd"/>
</dbReference>
<organism evidence="11 12">
    <name type="scientific">Candidatus Scatomorpha pullistercoris</name>
    <dbReference type="NCBI Taxonomy" id="2840929"/>
    <lineage>
        <taxon>Bacteria</taxon>
        <taxon>Bacillati</taxon>
        <taxon>Bacillota</taxon>
        <taxon>Clostridia</taxon>
        <taxon>Eubacteriales</taxon>
        <taxon>Candidatus Scatomorpha</taxon>
    </lineage>
</organism>
<dbReference type="Proteomes" id="UP000886876">
    <property type="component" value="Unassembled WGS sequence"/>
</dbReference>
<dbReference type="SUPFAM" id="SSF52540">
    <property type="entry name" value="P-loop containing nucleoside triphosphate hydrolases"/>
    <property type="match status" value="2"/>
</dbReference>
<keyword evidence="7 11" id="KW-0067">ATP-binding</keyword>
<dbReference type="GO" id="GO:0005886">
    <property type="term" value="C:plasma membrane"/>
    <property type="evidence" value="ECO:0007669"/>
    <property type="project" value="UniProtKB-SubCell"/>
</dbReference>
<reference evidence="11" key="1">
    <citation type="submission" date="2020-10" db="EMBL/GenBank/DDBJ databases">
        <authorList>
            <person name="Gilroy R."/>
        </authorList>
    </citation>
    <scope>NUCLEOTIDE SEQUENCE</scope>
    <source>
        <strain evidence="11">ChiHecec3B27-6122</strain>
    </source>
</reference>
<name>A0A9D1G2N6_9FIRM</name>
<dbReference type="PROSITE" id="PS00211">
    <property type="entry name" value="ABC_TRANSPORTER_1"/>
    <property type="match status" value="1"/>
</dbReference>
<gene>
    <name evidence="11" type="ORF">IAD42_00300</name>
</gene>
<keyword evidence="3" id="KW-1003">Cell membrane</keyword>
<evidence type="ECO:0000256" key="5">
    <source>
        <dbReference type="ARBA" id="ARBA00022737"/>
    </source>
</evidence>
<comment type="subcellular location">
    <subcellularLocation>
        <location evidence="1">Cell membrane</location>
        <topology evidence="1">Peripheral membrane protein</topology>
    </subcellularLocation>
</comment>
<feature type="domain" description="ABC transporter" evidence="10">
    <location>
        <begin position="264"/>
        <end position="506"/>
    </location>
</feature>
<keyword evidence="2" id="KW-0813">Transport</keyword>
<evidence type="ECO:0000256" key="8">
    <source>
        <dbReference type="ARBA" id="ARBA00022967"/>
    </source>
</evidence>
<dbReference type="AlphaFoldDB" id="A0A9D1G2N6"/>
<dbReference type="Pfam" id="PF00005">
    <property type="entry name" value="ABC_tran"/>
    <property type="match status" value="2"/>
</dbReference>
<evidence type="ECO:0000259" key="10">
    <source>
        <dbReference type="PROSITE" id="PS50893"/>
    </source>
</evidence>
<keyword evidence="8" id="KW-1278">Translocase</keyword>
<proteinExistence type="predicted"/>
<dbReference type="Gene3D" id="3.40.50.300">
    <property type="entry name" value="P-loop containing nucleotide triphosphate hydrolases"/>
    <property type="match status" value="2"/>
</dbReference>
<reference evidence="11" key="2">
    <citation type="journal article" date="2021" name="PeerJ">
        <title>Extensive microbial diversity within the chicken gut microbiome revealed by metagenomics and culture.</title>
        <authorList>
            <person name="Gilroy R."/>
            <person name="Ravi A."/>
            <person name="Getino M."/>
            <person name="Pursley I."/>
            <person name="Horton D.L."/>
            <person name="Alikhan N.F."/>
            <person name="Baker D."/>
            <person name="Gharbi K."/>
            <person name="Hall N."/>
            <person name="Watson M."/>
            <person name="Adriaenssens E.M."/>
            <person name="Foster-Nyarko E."/>
            <person name="Jarju S."/>
            <person name="Secka A."/>
            <person name="Antonio M."/>
            <person name="Oren A."/>
            <person name="Chaudhuri R.R."/>
            <person name="La Ragione R."/>
            <person name="Hildebrand F."/>
            <person name="Pallen M.J."/>
        </authorList>
    </citation>
    <scope>NUCLEOTIDE SEQUENCE</scope>
    <source>
        <strain evidence="11">ChiHecec3B27-6122</strain>
    </source>
</reference>
<evidence type="ECO:0000256" key="3">
    <source>
        <dbReference type="ARBA" id="ARBA00022475"/>
    </source>
</evidence>
<keyword evidence="9" id="KW-0472">Membrane</keyword>
<dbReference type="PANTHER" id="PTHR43790">
    <property type="entry name" value="CARBOHYDRATE TRANSPORT ATP-BINDING PROTEIN MG119-RELATED"/>
    <property type="match status" value="1"/>
</dbReference>
<evidence type="ECO:0000256" key="1">
    <source>
        <dbReference type="ARBA" id="ARBA00004202"/>
    </source>
</evidence>
<dbReference type="PROSITE" id="PS50893">
    <property type="entry name" value="ABC_TRANSPORTER_2"/>
    <property type="match status" value="2"/>
</dbReference>
<comment type="caution">
    <text evidence="11">The sequence shown here is derived from an EMBL/GenBank/DDBJ whole genome shotgun (WGS) entry which is preliminary data.</text>
</comment>
<evidence type="ECO:0000256" key="6">
    <source>
        <dbReference type="ARBA" id="ARBA00022741"/>
    </source>
</evidence>
<evidence type="ECO:0000256" key="2">
    <source>
        <dbReference type="ARBA" id="ARBA00022448"/>
    </source>
</evidence>
<evidence type="ECO:0000313" key="12">
    <source>
        <dbReference type="Proteomes" id="UP000886876"/>
    </source>
</evidence>
<keyword evidence="4" id="KW-0762">Sugar transport</keyword>
<dbReference type="GO" id="GO:0016887">
    <property type="term" value="F:ATP hydrolysis activity"/>
    <property type="evidence" value="ECO:0007669"/>
    <property type="project" value="InterPro"/>
</dbReference>
<evidence type="ECO:0000313" key="11">
    <source>
        <dbReference type="EMBL" id="HIS96395.1"/>
    </source>
</evidence>
<dbReference type="InterPro" id="IPR017871">
    <property type="entry name" value="ABC_transporter-like_CS"/>
</dbReference>
<dbReference type="PANTHER" id="PTHR43790:SF3">
    <property type="entry name" value="D-ALLOSE IMPORT ATP-BINDING PROTEIN ALSA-RELATED"/>
    <property type="match status" value="1"/>
</dbReference>